<dbReference type="GO" id="GO:0019005">
    <property type="term" value="C:SCF ubiquitin ligase complex"/>
    <property type="evidence" value="ECO:0007669"/>
    <property type="project" value="TreeGrafter"/>
</dbReference>
<protein>
    <recommendedName>
        <fullName evidence="3">F-box domain-containing protein</fullName>
    </recommendedName>
</protein>
<sequence length="369" mass="41705">MDRLPSELIPAITKHLDYRYHYQVALIWCYLYLNYDAPFGPFCDRIAFSPNAVGSHVRVLDTSFEWTDVTMLALIKHLPHLDTLKIMNGQGITDDSFQWLGPSCPQLTTLHLRDSPITQTTMVSLGQHCKHLKYLTLGECPHLGSDLFSALVDCPLEEIDIQECHLGGADTDAWREQPATEQQQQEQERIDAAHKQGMVDLLKLRTLKKLRFSQTHSFPFHLSPEYDPTTVWPHLTSLNLDTAQSLDEPHAIAFLKTHPALTDVSLDGSHLSDAFLDAIITYARHTIDALGLHDQPRITAPAIRRLILACPQLGVVTMYDCGIVGRDFPETEPFSLYEGEEFDREPITSLWGDTMDTIRKKAQGNPSHQ</sequence>
<name>A0A1X2I8D5_9FUNG</name>
<comment type="caution">
    <text evidence="1">The sequence shown here is derived from an EMBL/GenBank/DDBJ whole genome shotgun (WGS) entry which is preliminary data.</text>
</comment>
<keyword evidence="2" id="KW-1185">Reference proteome</keyword>
<dbReference type="SUPFAM" id="SSF52047">
    <property type="entry name" value="RNI-like"/>
    <property type="match status" value="1"/>
</dbReference>
<reference evidence="1 2" key="1">
    <citation type="submission" date="2016-07" db="EMBL/GenBank/DDBJ databases">
        <title>Pervasive Adenine N6-methylation of Active Genes in Fungi.</title>
        <authorList>
            <consortium name="DOE Joint Genome Institute"/>
            <person name="Mondo S.J."/>
            <person name="Dannebaum R.O."/>
            <person name="Kuo R.C."/>
            <person name="Labutti K."/>
            <person name="Haridas S."/>
            <person name="Kuo A."/>
            <person name="Salamov A."/>
            <person name="Ahrendt S.R."/>
            <person name="Lipzen A."/>
            <person name="Sullivan W."/>
            <person name="Andreopoulos W.B."/>
            <person name="Clum A."/>
            <person name="Lindquist E."/>
            <person name="Daum C."/>
            <person name="Ramamoorthy G.K."/>
            <person name="Gryganskyi A."/>
            <person name="Culley D."/>
            <person name="Magnuson J.K."/>
            <person name="James T.Y."/>
            <person name="O'Malley M.A."/>
            <person name="Stajich J.E."/>
            <person name="Spatafora J.W."/>
            <person name="Visel A."/>
            <person name="Grigoriev I.V."/>
        </authorList>
    </citation>
    <scope>NUCLEOTIDE SEQUENCE [LARGE SCALE GENOMIC DNA]</scope>
    <source>
        <strain evidence="1 2">NRRL 1336</strain>
    </source>
</reference>
<organism evidence="1 2">
    <name type="scientific">Absidia repens</name>
    <dbReference type="NCBI Taxonomy" id="90262"/>
    <lineage>
        <taxon>Eukaryota</taxon>
        <taxon>Fungi</taxon>
        <taxon>Fungi incertae sedis</taxon>
        <taxon>Mucoromycota</taxon>
        <taxon>Mucoromycotina</taxon>
        <taxon>Mucoromycetes</taxon>
        <taxon>Mucorales</taxon>
        <taxon>Cunninghamellaceae</taxon>
        <taxon>Absidia</taxon>
    </lineage>
</organism>
<evidence type="ECO:0008006" key="3">
    <source>
        <dbReference type="Google" id="ProtNLM"/>
    </source>
</evidence>
<dbReference type="SMART" id="SM00367">
    <property type="entry name" value="LRR_CC"/>
    <property type="match status" value="3"/>
</dbReference>
<proteinExistence type="predicted"/>
<dbReference type="GO" id="GO:0031146">
    <property type="term" value="P:SCF-dependent proteasomal ubiquitin-dependent protein catabolic process"/>
    <property type="evidence" value="ECO:0007669"/>
    <property type="project" value="TreeGrafter"/>
</dbReference>
<dbReference type="OrthoDB" id="10257471at2759"/>
<gene>
    <name evidence="1" type="ORF">BCR42DRAFT_421324</name>
</gene>
<evidence type="ECO:0000313" key="2">
    <source>
        <dbReference type="Proteomes" id="UP000193560"/>
    </source>
</evidence>
<accession>A0A1X2I8D5</accession>
<dbReference type="Proteomes" id="UP000193560">
    <property type="component" value="Unassembled WGS sequence"/>
</dbReference>
<dbReference type="EMBL" id="MCGE01000021">
    <property type="protein sequence ID" value="ORZ11553.1"/>
    <property type="molecule type" value="Genomic_DNA"/>
</dbReference>
<dbReference type="Gene3D" id="3.80.10.10">
    <property type="entry name" value="Ribonuclease Inhibitor"/>
    <property type="match status" value="2"/>
</dbReference>
<dbReference type="InterPro" id="IPR006553">
    <property type="entry name" value="Leu-rich_rpt_Cys-con_subtyp"/>
</dbReference>
<dbReference type="AlphaFoldDB" id="A0A1X2I8D5"/>
<evidence type="ECO:0000313" key="1">
    <source>
        <dbReference type="EMBL" id="ORZ11553.1"/>
    </source>
</evidence>
<dbReference type="STRING" id="90262.A0A1X2I8D5"/>
<dbReference type="PANTHER" id="PTHR13318">
    <property type="entry name" value="PARTNER OF PAIRED, ISOFORM B-RELATED"/>
    <property type="match status" value="1"/>
</dbReference>
<dbReference type="InterPro" id="IPR032675">
    <property type="entry name" value="LRR_dom_sf"/>
</dbReference>